<evidence type="ECO:0000259" key="7">
    <source>
        <dbReference type="PROSITE" id="PS51755"/>
    </source>
</evidence>
<name>A0A4R6S034_LABRH</name>
<dbReference type="Gene3D" id="3.40.50.300">
    <property type="entry name" value="P-loop containing nucleotide triphosphate hydrolases"/>
    <property type="match status" value="1"/>
</dbReference>
<proteinExistence type="inferred from homology"/>
<dbReference type="SUPFAM" id="SSF46894">
    <property type="entry name" value="C-terminal effector domain of the bipartite response regulators"/>
    <property type="match status" value="1"/>
</dbReference>
<dbReference type="GO" id="GO:0006355">
    <property type="term" value="P:regulation of DNA-templated transcription"/>
    <property type="evidence" value="ECO:0007669"/>
    <property type="project" value="InterPro"/>
</dbReference>
<keyword evidence="9" id="KW-1185">Reference proteome</keyword>
<dbReference type="Pfam" id="PF00486">
    <property type="entry name" value="Trans_reg_C"/>
    <property type="match status" value="1"/>
</dbReference>
<evidence type="ECO:0000256" key="2">
    <source>
        <dbReference type="ARBA" id="ARBA00023015"/>
    </source>
</evidence>
<dbReference type="InterPro" id="IPR051677">
    <property type="entry name" value="AfsR-DnrI-RedD_regulator"/>
</dbReference>
<dbReference type="PANTHER" id="PTHR35807:SF1">
    <property type="entry name" value="TRANSCRIPTIONAL REGULATOR REDD"/>
    <property type="match status" value="1"/>
</dbReference>
<dbReference type="GO" id="GO:0000160">
    <property type="term" value="P:phosphorelay signal transduction system"/>
    <property type="evidence" value="ECO:0007669"/>
    <property type="project" value="InterPro"/>
</dbReference>
<feature type="region of interest" description="Disordered" evidence="6">
    <location>
        <begin position="1"/>
        <end position="40"/>
    </location>
</feature>
<comment type="caution">
    <text evidence="8">The sequence shown here is derived from an EMBL/GenBank/DDBJ whole genome shotgun (WGS) entry which is preliminary data.</text>
</comment>
<dbReference type="SMART" id="SM00862">
    <property type="entry name" value="Trans_reg_C"/>
    <property type="match status" value="1"/>
</dbReference>
<accession>A0A4R6S034</accession>
<evidence type="ECO:0000256" key="3">
    <source>
        <dbReference type="ARBA" id="ARBA00023125"/>
    </source>
</evidence>
<dbReference type="InterPro" id="IPR036388">
    <property type="entry name" value="WH-like_DNA-bd_sf"/>
</dbReference>
<keyword evidence="2" id="KW-0805">Transcription regulation</keyword>
<dbReference type="AlphaFoldDB" id="A0A4R6S034"/>
<dbReference type="Gene3D" id="1.25.40.10">
    <property type="entry name" value="Tetratricopeptide repeat domain"/>
    <property type="match status" value="1"/>
</dbReference>
<dbReference type="Pfam" id="PF03704">
    <property type="entry name" value="BTAD"/>
    <property type="match status" value="1"/>
</dbReference>
<gene>
    <name evidence="8" type="ORF">EV186_10774</name>
</gene>
<dbReference type="InterPro" id="IPR011990">
    <property type="entry name" value="TPR-like_helical_dom_sf"/>
</dbReference>
<organism evidence="8 9">
    <name type="scientific">Labedaea rhizosphaerae</name>
    <dbReference type="NCBI Taxonomy" id="598644"/>
    <lineage>
        <taxon>Bacteria</taxon>
        <taxon>Bacillati</taxon>
        <taxon>Actinomycetota</taxon>
        <taxon>Actinomycetes</taxon>
        <taxon>Pseudonocardiales</taxon>
        <taxon>Pseudonocardiaceae</taxon>
        <taxon>Labedaea</taxon>
    </lineage>
</organism>
<evidence type="ECO:0000256" key="6">
    <source>
        <dbReference type="SAM" id="MobiDB-lite"/>
    </source>
</evidence>
<dbReference type="InterPro" id="IPR005158">
    <property type="entry name" value="BTAD"/>
</dbReference>
<dbReference type="Gene3D" id="1.10.10.10">
    <property type="entry name" value="Winged helix-like DNA-binding domain superfamily/Winged helix DNA-binding domain"/>
    <property type="match status" value="1"/>
</dbReference>
<evidence type="ECO:0000256" key="5">
    <source>
        <dbReference type="PROSITE-ProRule" id="PRU01091"/>
    </source>
</evidence>
<dbReference type="EMBL" id="SNXZ01000007">
    <property type="protein sequence ID" value="TDP92859.1"/>
    <property type="molecule type" value="Genomic_DNA"/>
</dbReference>
<reference evidence="8 9" key="1">
    <citation type="submission" date="2019-03" db="EMBL/GenBank/DDBJ databases">
        <title>Genomic Encyclopedia of Type Strains, Phase IV (KMG-IV): sequencing the most valuable type-strain genomes for metagenomic binning, comparative biology and taxonomic classification.</title>
        <authorList>
            <person name="Goeker M."/>
        </authorList>
    </citation>
    <scope>NUCLEOTIDE SEQUENCE [LARGE SCALE GENOMIC DNA]</scope>
    <source>
        <strain evidence="8 9">DSM 45361</strain>
    </source>
</reference>
<dbReference type="PROSITE" id="PS51755">
    <property type="entry name" value="OMPR_PHOB"/>
    <property type="match status" value="1"/>
</dbReference>
<keyword evidence="3 5" id="KW-0238">DNA-binding</keyword>
<dbReference type="Proteomes" id="UP000295444">
    <property type="component" value="Unassembled WGS sequence"/>
</dbReference>
<sequence>MSGTRVAEPVHRRADAEPGARVRTGGRQRSTSDTPVERPGPVRFRILGSLEYHDGTTWRLIGSAKQRSLLAVLLLNANQVVGVDRLIAELWPDGPAATASGLLAGYVWRLRTALGDQAGTVLVTQSPGYRLVVPSMSLDVHEFEAFAVTARSRQAAGDLAGAAESFAAAMALWRGTPLADVAMTPAVLAERARLEEAQLSVAEGRLGVGIELGHHESLLPELKLLVAQFPLRERLHAHLMRALYRCGDQADALGAYRDLRRLLVSELGIEPTKPLRDLQQRILQGDPALLGNTEQRPAPSASGPRLHRGPVVTNERDEEVFGREEELAAVTTRLVEDRVCVVHGFAGAGKSALAALAARRLADRFPDGQVHLDMRSSTDVTPLRPVEVIGSLAQATSTAPRPQDGADGWPTAAAGLRLLVVLDDVHRADQARPLMSPPPGCALLVVSRAPLEVTGARSYVHVGRLSAAASIRLLRDSLGAHRVDAESGAAGELARRCEYLPLALRIAATRLAARPSWSLRDFADRLADPRCRLDLLASSELSVRASLRGGLRLLGHQDDTDALAALRLLGALDMPLLGLDVLAALLRRDPNTARGIAERLVDAGLLETPGVDSYRVPDLVRLFAREQRDVDVDIPGAIGSVVEYYLGAIRSRLSTMDSSRNGARAAAVAEGTSWYRKEISSLRSLAIQDRTDTLHKAVDQLRWFIHGGRLSTDRLG</sequence>
<dbReference type="InterPro" id="IPR001867">
    <property type="entry name" value="OmpR/PhoB-type_DNA-bd"/>
</dbReference>
<feature type="DNA-binding region" description="OmpR/PhoB-type" evidence="5">
    <location>
        <begin position="34"/>
        <end position="133"/>
    </location>
</feature>
<evidence type="ECO:0000313" key="9">
    <source>
        <dbReference type="Proteomes" id="UP000295444"/>
    </source>
</evidence>
<dbReference type="PANTHER" id="PTHR35807">
    <property type="entry name" value="TRANSCRIPTIONAL REGULATOR REDD-RELATED"/>
    <property type="match status" value="1"/>
</dbReference>
<protein>
    <submittedName>
        <fullName evidence="8">DNA-binding SARP family transcriptional activator</fullName>
    </submittedName>
</protein>
<feature type="domain" description="OmpR/PhoB-type" evidence="7">
    <location>
        <begin position="34"/>
        <end position="133"/>
    </location>
</feature>
<dbReference type="RefSeq" id="WP_166659420.1">
    <property type="nucleotide sequence ID" value="NZ_SNXZ01000007.1"/>
</dbReference>
<dbReference type="InterPro" id="IPR016032">
    <property type="entry name" value="Sig_transdc_resp-reg_C-effctor"/>
</dbReference>
<dbReference type="SUPFAM" id="SSF52540">
    <property type="entry name" value="P-loop containing nucleoside triphosphate hydrolases"/>
    <property type="match status" value="1"/>
</dbReference>
<dbReference type="InterPro" id="IPR027417">
    <property type="entry name" value="P-loop_NTPase"/>
</dbReference>
<evidence type="ECO:0000256" key="4">
    <source>
        <dbReference type="ARBA" id="ARBA00023163"/>
    </source>
</evidence>
<evidence type="ECO:0000256" key="1">
    <source>
        <dbReference type="ARBA" id="ARBA00005820"/>
    </source>
</evidence>
<comment type="similarity">
    <text evidence="1">Belongs to the AfsR/DnrI/RedD regulatory family.</text>
</comment>
<dbReference type="PRINTS" id="PR00364">
    <property type="entry name" value="DISEASERSIST"/>
</dbReference>
<dbReference type="SMART" id="SM01043">
    <property type="entry name" value="BTAD"/>
    <property type="match status" value="1"/>
</dbReference>
<dbReference type="SUPFAM" id="SSF48452">
    <property type="entry name" value="TPR-like"/>
    <property type="match status" value="1"/>
</dbReference>
<keyword evidence="4" id="KW-0804">Transcription</keyword>
<evidence type="ECO:0000313" key="8">
    <source>
        <dbReference type="EMBL" id="TDP92859.1"/>
    </source>
</evidence>
<dbReference type="GO" id="GO:0003677">
    <property type="term" value="F:DNA binding"/>
    <property type="evidence" value="ECO:0007669"/>
    <property type="project" value="UniProtKB-UniRule"/>
</dbReference>
<dbReference type="CDD" id="cd15831">
    <property type="entry name" value="BTAD"/>
    <property type="match status" value="1"/>
</dbReference>
<feature type="compositionally biased region" description="Basic and acidic residues" evidence="6">
    <location>
        <begin position="8"/>
        <end position="20"/>
    </location>
</feature>
<feature type="region of interest" description="Disordered" evidence="6">
    <location>
        <begin position="288"/>
        <end position="318"/>
    </location>
</feature>